<keyword evidence="1" id="KW-0812">Transmembrane</keyword>
<reference evidence="2" key="1">
    <citation type="submission" date="2021-03" db="EMBL/GenBank/DDBJ databases">
        <authorList>
            <person name="Bekaert M."/>
        </authorList>
    </citation>
    <scope>NUCLEOTIDE SEQUENCE</scope>
</reference>
<evidence type="ECO:0000256" key="1">
    <source>
        <dbReference type="SAM" id="Phobius"/>
    </source>
</evidence>
<feature type="transmembrane region" description="Helical" evidence="1">
    <location>
        <begin position="197"/>
        <end position="220"/>
    </location>
</feature>
<keyword evidence="1" id="KW-1133">Transmembrane helix</keyword>
<dbReference type="AlphaFoldDB" id="A0A8S3PVD6"/>
<feature type="transmembrane region" description="Helical" evidence="1">
    <location>
        <begin position="157"/>
        <end position="185"/>
    </location>
</feature>
<keyword evidence="3" id="KW-1185">Reference proteome</keyword>
<name>A0A8S3PVD6_MYTED</name>
<evidence type="ECO:0000313" key="3">
    <source>
        <dbReference type="Proteomes" id="UP000683360"/>
    </source>
</evidence>
<accession>A0A8S3PVD6</accession>
<dbReference type="OrthoDB" id="6095357at2759"/>
<proteinExistence type="predicted"/>
<sequence length="301" mass="34368">MRNIQDCAKHISTTKMKILKQIIVGTCSASFLMVIIGFATPGWLIFDVDMHKMQELEMKNQPVWMQKQYKERLALMKKDPTKPDMQDLRVTFGPFYMRYCLTMTFGTISTDICVMLSSGNAIELVETMMRNNISGKPAMQMMEELHKNGINISIESMINMCIAIVVVCSLTLIQSFVSLVLTLVYSCKRYPRKRLGVVGSISLILSGTINFLFVIIYLIMNGQYTNILSAQHLEDAMDLGFPYSPVLCMLGSIITFVRKTNSAFEMTNIYFKDTIVKQHQFIQFYNQNADISKSSHRDLQC</sequence>
<feature type="transmembrane region" description="Helical" evidence="1">
    <location>
        <begin position="240"/>
        <end position="257"/>
    </location>
</feature>
<keyword evidence="1" id="KW-0472">Membrane</keyword>
<protein>
    <submittedName>
        <fullName evidence="2">Uncharacterized protein</fullName>
    </submittedName>
</protein>
<dbReference type="Proteomes" id="UP000683360">
    <property type="component" value="Unassembled WGS sequence"/>
</dbReference>
<gene>
    <name evidence="2" type="ORF">MEDL_1129</name>
</gene>
<feature type="transmembrane region" description="Helical" evidence="1">
    <location>
        <begin position="21"/>
        <end position="46"/>
    </location>
</feature>
<organism evidence="2 3">
    <name type="scientific">Mytilus edulis</name>
    <name type="common">Blue mussel</name>
    <dbReference type="NCBI Taxonomy" id="6550"/>
    <lineage>
        <taxon>Eukaryota</taxon>
        <taxon>Metazoa</taxon>
        <taxon>Spiralia</taxon>
        <taxon>Lophotrochozoa</taxon>
        <taxon>Mollusca</taxon>
        <taxon>Bivalvia</taxon>
        <taxon>Autobranchia</taxon>
        <taxon>Pteriomorphia</taxon>
        <taxon>Mytilida</taxon>
        <taxon>Mytiloidea</taxon>
        <taxon>Mytilidae</taxon>
        <taxon>Mytilinae</taxon>
        <taxon>Mytilus</taxon>
    </lineage>
</organism>
<dbReference type="EMBL" id="CAJPWZ010000092">
    <property type="protein sequence ID" value="CAG2185527.1"/>
    <property type="molecule type" value="Genomic_DNA"/>
</dbReference>
<comment type="caution">
    <text evidence="2">The sequence shown here is derived from an EMBL/GenBank/DDBJ whole genome shotgun (WGS) entry which is preliminary data.</text>
</comment>
<evidence type="ECO:0000313" key="2">
    <source>
        <dbReference type="EMBL" id="CAG2185527.1"/>
    </source>
</evidence>